<gene>
    <name evidence="2" type="ORF">GCM10022393_22160</name>
</gene>
<dbReference type="RefSeq" id="WP_344927374.1">
    <property type="nucleotide sequence ID" value="NZ_BAABCW010000008.1"/>
</dbReference>
<accession>A0ABP6UN79</accession>
<sequence>MNFKKKTGILALIIGILLILNITSYLNVYNNDLPSDTFFFKKFNFDTEKNFPSVFSSLLHLIASILLLSIGLTKLKTKTKKFFWFSLSVVFLFLALDELLRIHEKIGRYMDTMVDKSGIFYYSWLIPYGIAVILLGILYIKPFFRLPRKTIINFIIAGFIFIMGAMGLEMITGSYIDSSNFGNVELKLIPQIFVLYTIEELLEMIGITFFNYELLRFKVTNKIS</sequence>
<keyword evidence="3" id="KW-1185">Reference proteome</keyword>
<name>A0ABP6UN79_9FLAO</name>
<dbReference type="EMBL" id="BAABCW010000008">
    <property type="protein sequence ID" value="GAA3509368.1"/>
    <property type="molecule type" value="Genomic_DNA"/>
</dbReference>
<evidence type="ECO:0000313" key="3">
    <source>
        <dbReference type="Proteomes" id="UP001500459"/>
    </source>
</evidence>
<feature type="transmembrane region" description="Helical" evidence="1">
    <location>
        <begin position="152"/>
        <end position="176"/>
    </location>
</feature>
<protein>
    <recommendedName>
        <fullName evidence="4">Multidrug transporter</fullName>
    </recommendedName>
</protein>
<feature type="transmembrane region" description="Helical" evidence="1">
    <location>
        <begin position="7"/>
        <end position="30"/>
    </location>
</feature>
<organism evidence="2 3">
    <name type="scientific">Aquimarina addita</name>
    <dbReference type="NCBI Taxonomy" id="870485"/>
    <lineage>
        <taxon>Bacteria</taxon>
        <taxon>Pseudomonadati</taxon>
        <taxon>Bacteroidota</taxon>
        <taxon>Flavobacteriia</taxon>
        <taxon>Flavobacteriales</taxon>
        <taxon>Flavobacteriaceae</taxon>
        <taxon>Aquimarina</taxon>
    </lineage>
</organism>
<dbReference type="Proteomes" id="UP001500459">
    <property type="component" value="Unassembled WGS sequence"/>
</dbReference>
<feature type="transmembrane region" description="Helical" evidence="1">
    <location>
        <begin position="82"/>
        <end position="100"/>
    </location>
</feature>
<comment type="caution">
    <text evidence="2">The sequence shown here is derived from an EMBL/GenBank/DDBJ whole genome shotgun (WGS) entry which is preliminary data.</text>
</comment>
<reference evidence="3" key="1">
    <citation type="journal article" date="2019" name="Int. J. Syst. Evol. Microbiol.">
        <title>The Global Catalogue of Microorganisms (GCM) 10K type strain sequencing project: providing services to taxonomists for standard genome sequencing and annotation.</title>
        <authorList>
            <consortium name="The Broad Institute Genomics Platform"/>
            <consortium name="The Broad Institute Genome Sequencing Center for Infectious Disease"/>
            <person name="Wu L."/>
            <person name="Ma J."/>
        </authorList>
    </citation>
    <scope>NUCLEOTIDE SEQUENCE [LARGE SCALE GENOMIC DNA]</scope>
    <source>
        <strain evidence="3">JCM 17106</strain>
    </source>
</reference>
<feature type="transmembrane region" description="Helical" evidence="1">
    <location>
        <begin position="50"/>
        <end position="70"/>
    </location>
</feature>
<evidence type="ECO:0000313" key="2">
    <source>
        <dbReference type="EMBL" id="GAA3509368.1"/>
    </source>
</evidence>
<feature type="transmembrane region" description="Helical" evidence="1">
    <location>
        <begin position="188"/>
        <end position="212"/>
    </location>
</feature>
<feature type="transmembrane region" description="Helical" evidence="1">
    <location>
        <begin position="120"/>
        <end position="140"/>
    </location>
</feature>
<proteinExistence type="predicted"/>
<evidence type="ECO:0000256" key="1">
    <source>
        <dbReference type="SAM" id="Phobius"/>
    </source>
</evidence>
<keyword evidence="1" id="KW-0472">Membrane</keyword>
<keyword evidence="1" id="KW-1133">Transmembrane helix</keyword>
<keyword evidence="1" id="KW-0812">Transmembrane</keyword>
<evidence type="ECO:0008006" key="4">
    <source>
        <dbReference type="Google" id="ProtNLM"/>
    </source>
</evidence>